<dbReference type="EMBL" id="JAEVFJ010000001">
    <property type="protein sequence ID" value="KAH8107769.1"/>
    <property type="molecule type" value="Genomic_DNA"/>
</dbReference>
<evidence type="ECO:0000313" key="18">
    <source>
        <dbReference type="Proteomes" id="UP000813824"/>
    </source>
</evidence>
<keyword evidence="11" id="KW-0648">Protein biosynthesis</keyword>
<dbReference type="GO" id="GO:0006423">
    <property type="term" value="P:cysteinyl-tRNA aminoacylation"/>
    <property type="evidence" value="ECO:0007669"/>
    <property type="project" value="InterPro"/>
</dbReference>
<reference evidence="17" key="1">
    <citation type="journal article" date="2021" name="New Phytol.">
        <title>Evolutionary innovations through gain and loss of genes in the ectomycorrhizal Boletales.</title>
        <authorList>
            <person name="Wu G."/>
            <person name="Miyauchi S."/>
            <person name="Morin E."/>
            <person name="Kuo A."/>
            <person name="Drula E."/>
            <person name="Varga T."/>
            <person name="Kohler A."/>
            <person name="Feng B."/>
            <person name="Cao Y."/>
            <person name="Lipzen A."/>
            <person name="Daum C."/>
            <person name="Hundley H."/>
            <person name="Pangilinan J."/>
            <person name="Johnson J."/>
            <person name="Barry K."/>
            <person name="LaButti K."/>
            <person name="Ng V."/>
            <person name="Ahrendt S."/>
            <person name="Min B."/>
            <person name="Choi I.G."/>
            <person name="Park H."/>
            <person name="Plett J.M."/>
            <person name="Magnuson J."/>
            <person name="Spatafora J.W."/>
            <person name="Nagy L.G."/>
            <person name="Henrissat B."/>
            <person name="Grigoriev I.V."/>
            <person name="Yang Z.L."/>
            <person name="Xu J."/>
            <person name="Martin F.M."/>
        </authorList>
    </citation>
    <scope>NUCLEOTIDE SEQUENCE</scope>
    <source>
        <strain evidence="17">KKN 215</strain>
    </source>
</reference>
<protein>
    <recommendedName>
        <fullName evidence="4">cysteine--tRNA ligase</fullName>
        <ecNumber evidence="4">6.1.1.16</ecNumber>
    </recommendedName>
    <alternativeName>
        <fullName evidence="13">Cysteinyl-tRNA synthetase</fullName>
    </alternativeName>
</protein>
<evidence type="ECO:0000256" key="3">
    <source>
        <dbReference type="ARBA" id="ARBA00005594"/>
    </source>
</evidence>
<keyword evidence="8" id="KW-0547">Nucleotide-binding</keyword>
<dbReference type="GO" id="GO:0046872">
    <property type="term" value="F:metal ion binding"/>
    <property type="evidence" value="ECO:0007669"/>
    <property type="project" value="UniProtKB-KW"/>
</dbReference>
<dbReference type="InterPro" id="IPR009080">
    <property type="entry name" value="tRNAsynth_Ia_anticodon-bd"/>
</dbReference>
<dbReference type="InterPro" id="IPR015273">
    <property type="entry name" value="Cys-tRNA-synt_Ia_DALR"/>
</dbReference>
<dbReference type="Gene3D" id="1.20.120.1910">
    <property type="entry name" value="Cysteine-tRNA ligase, C-terminal anti-codon recognition domain"/>
    <property type="match status" value="1"/>
</dbReference>
<comment type="cofactor">
    <cofactor evidence="1">
        <name>Zn(2+)</name>
        <dbReference type="ChEBI" id="CHEBI:29105"/>
    </cofactor>
</comment>
<evidence type="ECO:0000256" key="13">
    <source>
        <dbReference type="ARBA" id="ARBA00031499"/>
    </source>
</evidence>
<dbReference type="Gene3D" id="3.40.50.620">
    <property type="entry name" value="HUPs"/>
    <property type="match status" value="2"/>
</dbReference>
<keyword evidence="10" id="KW-0067">ATP-binding</keyword>
<evidence type="ECO:0000256" key="4">
    <source>
        <dbReference type="ARBA" id="ARBA00012832"/>
    </source>
</evidence>
<evidence type="ECO:0000256" key="10">
    <source>
        <dbReference type="ARBA" id="ARBA00022840"/>
    </source>
</evidence>
<keyword evidence="12" id="KW-0030">Aminoacyl-tRNA synthetase</keyword>
<evidence type="ECO:0000256" key="5">
    <source>
        <dbReference type="ARBA" id="ARBA00022490"/>
    </source>
</evidence>
<dbReference type="PANTHER" id="PTHR10890">
    <property type="entry name" value="CYSTEINYL-TRNA SYNTHETASE"/>
    <property type="match status" value="1"/>
</dbReference>
<dbReference type="EC" id="6.1.1.16" evidence="4"/>
<comment type="similarity">
    <text evidence="3">Belongs to the class-I aminoacyl-tRNA synthetase family.</text>
</comment>
<dbReference type="SUPFAM" id="SSF47323">
    <property type="entry name" value="Anticodon-binding domain of a subclass of class I aminoacyl-tRNA synthetases"/>
    <property type="match status" value="1"/>
</dbReference>
<accession>A0A8K0UY26</accession>
<keyword evidence="18" id="KW-1185">Reference proteome</keyword>
<dbReference type="CDD" id="cd00672">
    <property type="entry name" value="CysRS_core"/>
    <property type="match status" value="1"/>
</dbReference>
<comment type="subcellular location">
    <subcellularLocation>
        <location evidence="2">Cytoplasm</location>
    </subcellularLocation>
</comment>
<keyword evidence="5" id="KW-0963">Cytoplasm</keyword>
<dbReference type="NCBIfam" id="TIGR00435">
    <property type="entry name" value="cysS"/>
    <property type="match status" value="1"/>
</dbReference>
<proteinExistence type="inferred from homology"/>
<dbReference type="OrthoDB" id="438179at2759"/>
<keyword evidence="7" id="KW-0479">Metal-binding</keyword>
<dbReference type="Proteomes" id="UP000813824">
    <property type="component" value="Unassembled WGS sequence"/>
</dbReference>
<sequence length="812" mass="91648">MFCVRILTTRNTRCTNTPLSFIRTNRISITPRHRTMSIQQPAWSVPVRKTEVPVLKVYNSLTRSKVDFVPNDGNHVKWYNCGPTVYDASHMGHARNYVTQDILRRIMTDYFGYDVHFVMNITDIDDKIILRARQNHLVEAFRSKQTALTPELLDIVTGAWTDYVQSKVSKGLSDADKPQPGGEREAWSKLVPRFQSSDKTWKQDCVKRDEKFDMHFTAANRTFAAILTGETQLKAGNTGPEAAQSLVDEAKDVLAPALDKKDGSSVSDHSIFRSTAAYWEGEFFKDMGRLRVRDPDTLTRVTEYVPEIVSFVEGIVKNGYGYEVEGSVYFDTRAFDKADRHDYAKLEPWSKGNWELLEEGEGALSVTTGRRSPADFALWKASKPGEPSWPSPWGPGRPGWHIECSVMASAVLGDNMDIHSGGVDLAFPHHDNEMAQSEAYHECPAWVNYFLHTGHLHIEGLKMSKSLKNFITIDEILQKYSARQLRLAFLTQLWNSRSDFSDSLMTGEVRNIEATFNNFFTIVKALISQARAEGPSLDGRHRYGEAERELTDRLHQSQAAFRAALCDSFNTPEALNVLKELVSRANVYMNSRGANLDVSVLERITRWVGNMLRMFGLGEGESSEIGWGQELSEGESKVNREEVLMPYLRTLSSFRDGVRKLAIAKGDGALKDILTLSDRLRDVDLVPLGVALDDQEDGKALVKLVPPTELIKARDEKRAQAEAKAAKKAAAVEAERQKRIAKLEKGRVPPQAMFKPPNVPEDRYGSWDENGLPLTEKEGNELSKSAAKKVQKQWSDQKKLHEEFLAWQKEQQ</sequence>
<dbReference type="InterPro" id="IPR014729">
    <property type="entry name" value="Rossmann-like_a/b/a_fold"/>
</dbReference>
<evidence type="ECO:0000259" key="15">
    <source>
        <dbReference type="Pfam" id="PF01406"/>
    </source>
</evidence>
<dbReference type="Pfam" id="PF01406">
    <property type="entry name" value="tRNA-synt_1e"/>
    <property type="match status" value="1"/>
</dbReference>
<evidence type="ECO:0000256" key="14">
    <source>
        <dbReference type="SAM" id="MobiDB-lite"/>
    </source>
</evidence>
<dbReference type="PRINTS" id="PR00983">
    <property type="entry name" value="TRNASYNTHCYS"/>
</dbReference>
<dbReference type="AlphaFoldDB" id="A0A8K0UY26"/>
<dbReference type="GO" id="GO:0005737">
    <property type="term" value="C:cytoplasm"/>
    <property type="evidence" value="ECO:0007669"/>
    <property type="project" value="UniProtKB-SubCell"/>
</dbReference>
<evidence type="ECO:0000256" key="1">
    <source>
        <dbReference type="ARBA" id="ARBA00001947"/>
    </source>
</evidence>
<evidence type="ECO:0000259" key="16">
    <source>
        <dbReference type="Pfam" id="PF09190"/>
    </source>
</evidence>
<evidence type="ECO:0000256" key="6">
    <source>
        <dbReference type="ARBA" id="ARBA00022598"/>
    </source>
</evidence>
<evidence type="ECO:0000313" key="17">
    <source>
        <dbReference type="EMBL" id="KAH8107769.1"/>
    </source>
</evidence>
<evidence type="ECO:0000256" key="11">
    <source>
        <dbReference type="ARBA" id="ARBA00022917"/>
    </source>
</evidence>
<feature type="region of interest" description="Disordered" evidence="14">
    <location>
        <begin position="749"/>
        <end position="795"/>
    </location>
</feature>
<feature type="domain" description="tRNA synthetases class I catalytic" evidence="15">
    <location>
        <begin position="69"/>
        <end position="506"/>
    </location>
</feature>
<evidence type="ECO:0000256" key="2">
    <source>
        <dbReference type="ARBA" id="ARBA00004496"/>
    </source>
</evidence>
<dbReference type="GO" id="GO:0004817">
    <property type="term" value="F:cysteine-tRNA ligase activity"/>
    <property type="evidence" value="ECO:0007669"/>
    <property type="project" value="UniProtKB-EC"/>
</dbReference>
<keyword evidence="6" id="KW-0436">Ligase</keyword>
<feature type="domain" description="Cysteinyl-tRNA synthetase class Ia DALR" evidence="16">
    <location>
        <begin position="560"/>
        <end position="617"/>
    </location>
</feature>
<organism evidence="17 18">
    <name type="scientific">Cristinia sonorae</name>
    <dbReference type="NCBI Taxonomy" id="1940300"/>
    <lineage>
        <taxon>Eukaryota</taxon>
        <taxon>Fungi</taxon>
        <taxon>Dikarya</taxon>
        <taxon>Basidiomycota</taxon>
        <taxon>Agaricomycotina</taxon>
        <taxon>Agaricomycetes</taxon>
        <taxon>Agaricomycetidae</taxon>
        <taxon>Agaricales</taxon>
        <taxon>Pleurotineae</taxon>
        <taxon>Stephanosporaceae</taxon>
        <taxon>Cristinia</taxon>
    </lineage>
</organism>
<dbReference type="PANTHER" id="PTHR10890:SF3">
    <property type="entry name" value="CYSTEINE--TRNA LIGASE, CYTOPLASMIC"/>
    <property type="match status" value="1"/>
</dbReference>
<dbReference type="InterPro" id="IPR032678">
    <property type="entry name" value="tRNA-synt_1_cat_dom"/>
</dbReference>
<dbReference type="FunFam" id="1.20.120.1910:FF:000005">
    <property type="entry name" value="Cysteine-tRNA ligase, putative"/>
    <property type="match status" value="1"/>
</dbReference>
<dbReference type="HAMAP" id="MF_00041">
    <property type="entry name" value="Cys_tRNA_synth"/>
    <property type="match status" value="1"/>
</dbReference>
<dbReference type="GO" id="GO:0005524">
    <property type="term" value="F:ATP binding"/>
    <property type="evidence" value="ECO:0007669"/>
    <property type="project" value="UniProtKB-KW"/>
</dbReference>
<comment type="caution">
    <text evidence="17">The sequence shown here is derived from an EMBL/GenBank/DDBJ whole genome shotgun (WGS) entry which is preliminary data.</text>
</comment>
<dbReference type="SUPFAM" id="SSF52374">
    <property type="entry name" value="Nucleotidylyl transferase"/>
    <property type="match status" value="1"/>
</dbReference>
<evidence type="ECO:0000256" key="12">
    <source>
        <dbReference type="ARBA" id="ARBA00023146"/>
    </source>
</evidence>
<dbReference type="InterPro" id="IPR024909">
    <property type="entry name" value="Cys-tRNA/MSH_ligase"/>
</dbReference>
<keyword evidence="9" id="KW-0862">Zinc</keyword>
<dbReference type="Pfam" id="PF09190">
    <property type="entry name" value="DALR_2"/>
    <property type="match status" value="1"/>
</dbReference>
<evidence type="ECO:0000256" key="8">
    <source>
        <dbReference type="ARBA" id="ARBA00022741"/>
    </source>
</evidence>
<name>A0A8K0UY26_9AGAR</name>
<dbReference type="InterPro" id="IPR015803">
    <property type="entry name" value="Cys-tRNA-ligase"/>
</dbReference>
<evidence type="ECO:0000256" key="9">
    <source>
        <dbReference type="ARBA" id="ARBA00022833"/>
    </source>
</evidence>
<gene>
    <name evidence="17" type="ORF">BXZ70DRAFT_912515</name>
</gene>
<evidence type="ECO:0000256" key="7">
    <source>
        <dbReference type="ARBA" id="ARBA00022723"/>
    </source>
</evidence>